<protein>
    <submittedName>
        <fullName evidence="1">Uncharacterized protein</fullName>
    </submittedName>
</protein>
<evidence type="ECO:0000313" key="2">
    <source>
        <dbReference type="Proteomes" id="UP000663828"/>
    </source>
</evidence>
<sequence length="612" mass="72269">MDLCNLIDDPFDFVECQGQFAPSETTDDGNLDDELNDILLNRAPSVSQTQPSPLRPIDLPSHRKHYGLLTFYRYRIPILFRLSNNHYVPYIRFSYALNVLDQHQSNRISPILDMVKNLPILEMTSIEAIYYDRVINSLSASIDIIPENHPEWSNRLLSVALLDCLLGILDCSTSFFQTNYINTEKWEQILETMRQEVKSRWTIEEKLVINQIEKQSRQSNNEPDSLCVSSTNIAQRRLFFEKRLDLSIVDESGGFVQLDSYIFPYIKCLKTNRIYINLNDIHSRYHQYLLLPSYYIHRFPSNSSQAHSYSIISEQARENYFWNSIHGTVYMAKRLPNPASQDFELKFLSLDIFLKAKGMCFVQLFEKSSLDYLTTTYKNQFGRQFVIGDSSRQCGFIDDDLPYIRTGKQEALCRTWIPAESVSERLMTHDERLFINCMLLYHNRWKMILNRCIRSSRAVCKCCKKEFCLEHLWQHMNSIDSQLNPLKVEVDEINSQLKTVDIESIIANFRQQMLQWRVDSYTTIDRLSEDKCQEFNRHIYEKFNKQRQEIHQLQSRIDELIVTHDGNDQDIDSIKWKIDDLKDNIRKVKRYMIPTILMLPLILDKQLIRIKD</sequence>
<keyword evidence="2" id="KW-1185">Reference proteome</keyword>
<dbReference type="SUPFAM" id="SSF57997">
    <property type="entry name" value="Tropomyosin"/>
    <property type="match status" value="1"/>
</dbReference>
<proteinExistence type="predicted"/>
<evidence type="ECO:0000313" key="1">
    <source>
        <dbReference type="EMBL" id="CAF1278287.1"/>
    </source>
</evidence>
<accession>A0A815C3E9</accession>
<gene>
    <name evidence="1" type="ORF">XAT740_LOCUS27675</name>
</gene>
<organism evidence="1 2">
    <name type="scientific">Adineta ricciae</name>
    <name type="common">Rotifer</name>
    <dbReference type="NCBI Taxonomy" id="249248"/>
    <lineage>
        <taxon>Eukaryota</taxon>
        <taxon>Metazoa</taxon>
        <taxon>Spiralia</taxon>
        <taxon>Gnathifera</taxon>
        <taxon>Rotifera</taxon>
        <taxon>Eurotatoria</taxon>
        <taxon>Bdelloidea</taxon>
        <taxon>Adinetida</taxon>
        <taxon>Adinetidae</taxon>
        <taxon>Adineta</taxon>
    </lineage>
</organism>
<dbReference type="Proteomes" id="UP000663828">
    <property type="component" value="Unassembled WGS sequence"/>
</dbReference>
<reference evidence="1" key="1">
    <citation type="submission" date="2021-02" db="EMBL/GenBank/DDBJ databases">
        <authorList>
            <person name="Nowell W R."/>
        </authorList>
    </citation>
    <scope>NUCLEOTIDE SEQUENCE</scope>
</reference>
<dbReference type="EMBL" id="CAJNOR010002324">
    <property type="protein sequence ID" value="CAF1278287.1"/>
    <property type="molecule type" value="Genomic_DNA"/>
</dbReference>
<comment type="caution">
    <text evidence="1">The sequence shown here is derived from an EMBL/GenBank/DDBJ whole genome shotgun (WGS) entry which is preliminary data.</text>
</comment>
<name>A0A815C3E9_ADIRI</name>
<dbReference type="AlphaFoldDB" id="A0A815C3E9"/>